<evidence type="ECO:0000313" key="1">
    <source>
        <dbReference type="EMBL" id="QJC27762.1"/>
    </source>
</evidence>
<protein>
    <submittedName>
        <fullName evidence="1">Protein IscX</fullName>
    </submittedName>
</protein>
<dbReference type="GO" id="GO:0016226">
    <property type="term" value="P:iron-sulfur cluster assembly"/>
    <property type="evidence" value="ECO:0007669"/>
    <property type="project" value="UniProtKB-UniRule"/>
</dbReference>
<dbReference type="InterPro" id="IPR036762">
    <property type="entry name" value="IscX-like_sf"/>
</dbReference>
<dbReference type="Proteomes" id="UP000500930">
    <property type="component" value="Chromosome"/>
</dbReference>
<accession>A0A858PYX1</accession>
<dbReference type="EMBL" id="CP046391">
    <property type="protein sequence ID" value="QJC27762.1"/>
    <property type="molecule type" value="Genomic_DNA"/>
</dbReference>
<dbReference type="KEGG" id="aplt:ANPL_03545"/>
<keyword evidence="2" id="KW-1185">Reference proteome</keyword>
<dbReference type="PIRSF" id="PIRSF039003">
    <property type="entry name" value="IscX"/>
    <property type="match status" value="1"/>
</dbReference>
<gene>
    <name evidence="1" type="primary">iscX</name>
    <name evidence="1" type="ORF">ANPL_03545</name>
</gene>
<dbReference type="InterPro" id="IPR007479">
    <property type="entry name" value="ISC_FeS_clus_asmbl_IscsX"/>
</dbReference>
<dbReference type="Pfam" id="PF04384">
    <property type="entry name" value="Fe-S_assembly"/>
    <property type="match status" value="1"/>
</dbReference>
<evidence type="ECO:0000313" key="2">
    <source>
        <dbReference type="Proteomes" id="UP000500930"/>
    </source>
</evidence>
<dbReference type="Gene3D" id="1.10.10.600">
    <property type="entry name" value="IscX-like"/>
    <property type="match status" value="1"/>
</dbReference>
<dbReference type="NCBIfam" id="TIGR03412">
    <property type="entry name" value="iscX_yfhJ"/>
    <property type="match status" value="1"/>
</dbReference>
<name>A0A858PYX1_9RICK</name>
<organism evidence="1 2">
    <name type="scientific">Anaplasma platys</name>
    <dbReference type="NCBI Taxonomy" id="949"/>
    <lineage>
        <taxon>Bacteria</taxon>
        <taxon>Pseudomonadati</taxon>
        <taxon>Pseudomonadota</taxon>
        <taxon>Alphaproteobacteria</taxon>
        <taxon>Rickettsiales</taxon>
        <taxon>Anaplasmataceae</taxon>
        <taxon>Anaplasma</taxon>
    </lineage>
</organism>
<proteinExistence type="predicted"/>
<dbReference type="PANTHER" id="PTHR37532">
    <property type="entry name" value="PROTEIN ISCX"/>
    <property type="match status" value="1"/>
</dbReference>
<dbReference type="GO" id="GO:0008198">
    <property type="term" value="F:ferrous iron binding"/>
    <property type="evidence" value="ECO:0007669"/>
    <property type="project" value="TreeGrafter"/>
</dbReference>
<dbReference type="RefSeq" id="WP_169193372.1">
    <property type="nucleotide sequence ID" value="NZ_CP046391.1"/>
</dbReference>
<dbReference type="AlphaFoldDB" id="A0A858PYX1"/>
<dbReference type="PANTHER" id="PTHR37532:SF1">
    <property type="entry name" value="PROTEIN ISCX"/>
    <property type="match status" value="1"/>
</dbReference>
<reference evidence="1 2" key="1">
    <citation type="journal article" date="2020" name="Pathogens">
        <title>First Whole Genome Sequence of Anaplasma platys, an Obligate Intracellular Rickettsial Pathogen of Dogs.</title>
        <authorList>
            <person name="Llanes A."/>
            <person name="Rajeev S."/>
        </authorList>
    </citation>
    <scope>NUCLEOTIDE SEQUENCE [LARGE SCALE GENOMIC DNA]</scope>
    <source>
        <strain evidence="1 2">S3</strain>
    </source>
</reference>
<sequence length="66" mass="7744">MKWDDAEEVAILLEETYPDQDIFALRFTELRDLVRLLPGFTDDEGSCNEGVLEAIQMAWHEERESR</sequence>
<dbReference type="GO" id="GO:0005829">
    <property type="term" value="C:cytosol"/>
    <property type="evidence" value="ECO:0007669"/>
    <property type="project" value="TreeGrafter"/>
</dbReference>
<dbReference type="SUPFAM" id="SSF140319">
    <property type="entry name" value="IscX-like"/>
    <property type="match status" value="1"/>
</dbReference>